<dbReference type="Pfam" id="PF00702">
    <property type="entry name" value="Hydrolase"/>
    <property type="match status" value="1"/>
</dbReference>
<comment type="caution">
    <text evidence="9">The sequence shown here is derived from an EMBL/GenBank/DDBJ whole genome shotgun (WGS) entry which is preliminary data.</text>
</comment>
<dbReference type="GO" id="GO:0008531">
    <property type="term" value="F:riboflavin kinase activity"/>
    <property type="evidence" value="ECO:0007669"/>
    <property type="project" value="UniProtKB-EC"/>
</dbReference>
<dbReference type="InterPro" id="IPR015865">
    <property type="entry name" value="Riboflavin_kinase_bac/euk"/>
</dbReference>
<dbReference type="SFLD" id="SFLDG01129">
    <property type="entry name" value="C1.5:_HAD__Beta-PGM__Phosphata"/>
    <property type="match status" value="1"/>
</dbReference>
<dbReference type="PANTHER" id="PTHR18901">
    <property type="entry name" value="2-DEOXYGLUCOSE-6-PHOSPHATE PHOSPHATASE 2"/>
    <property type="match status" value="1"/>
</dbReference>
<evidence type="ECO:0000256" key="5">
    <source>
        <dbReference type="ARBA" id="ARBA00022679"/>
    </source>
</evidence>
<dbReference type="Proteomes" id="UP001054252">
    <property type="component" value="Unassembled WGS sequence"/>
</dbReference>
<dbReference type="FunFam" id="1.10.150.240:FF:000001">
    <property type="entry name" value="Haloacid dehalogenase-like hydrolase domain"/>
    <property type="match status" value="1"/>
</dbReference>
<dbReference type="AlphaFoldDB" id="A0AAV5KK34"/>
<dbReference type="SUPFAM" id="SSF56784">
    <property type="entry name" value="HAD-like"/>
    <property type="match status" value="1"/>
</dbReference>
<evidence type="ECO:0000256" key="1">
    <source>
        <dbReference type="ARBA" id="ARBA00005201"/>
    </source>
</evidence>
<keyword evidence="4" id="KW-0288">FMN</keyword>
<dbReference type="NCBIfam" id="TIGR01509">
    <property type="entry name" value="HAD-SF-IA-v3"/>
    <property type="match status" value="1"/>
</dbReference>
<dbReference type="InterPro" id="IPR023214">
    <property type="entry name" value="HAD_sf"/>
</dbReference>
<dbReference type="Gene3D" id="3.40.50.1000">
    <property type="entry name" value="HAD superfamily/HAD-like"/>
    <property type="match status" value="1"/>
</dbReference>
<sequence>MNSSETSILAVVFDLDGTLLDTERVTRGVLKEFLAKYGKELDKEREDNKRVGLTQSESAAAIVRDYCLPLSPDEYMMEIMPMYRESWAHAKALPGANRLIKHLHKHGVPLALASNSFRENIEAKISYQQGWKEYFSVILGSDQVKSGKPSPDIYTEAAKRMGVDVACCLVIEDSSVGVRAAKDAKMKVVAIPSRGEADCSTIADTILHSLLEFRPELWGLPQFQDWIDNALPIEPIYISSVYRDGSISEVEEDDKSALRDQIVGVYFGWTKVDMHQVLKVVVSIGQNHCCRTAKRKMQMCLVDGKNLMANLQLELVLVGYIQELNSKGPRITDMEIFEEVKSIARRSLDSPMFIHHSSILSAANMVK</sequence>
<dbReference type="FunFam" id="3.40.50.1000:FF:000119">
    <property type="entry name" value="Bifunctional riboflavin kinase/FMN phosphatase"/>
    <property type="match status" value="1"/>
</dbReference>
<evidence type="ECO:0000256" key="3">
    <source>
        <dbReference type="ARBA" id="ARBA00022630"/>
    </source>
</evidence>
<evidence type="ECO:0000313" key="9">
    <source>
        <dbReference type="EMBL" id="GKV24970.1"/>
    </source>
</evidence>
<keyword evidence="10" id="KW-1185">Reference proteome</keyword>
<dbReference type="GO" id="GO:0009231">
    <property type="term" value="P:riboflavin biosynthetic process"/>
    <property type="evidence" value="ECO:0007669"/>
    <property type="project" value="InterPro"/>
</dbReference>
<dbReference type="InterPro" id="IPR006439">
    <property type="entry name" value="HAD-SF_hydro_IA"/>
</dbReference>
<dbReference type="InterPro" id="IPR036412">
    <property type="entry name" value="HAD-like_sf"/>
</dbReference>
<dbReference type="SFLD" id="SFLDG01135">
    <property type="entry name" value="C1.5.6:_HAD__Beta-PGM__Phospha"/>
    <property type="match status" value="1"/>
</dbReference>
<gene>
    <name evidence="9" type="ORF">SLEP1_g34499</name>
</gene>
<dbReference type="PANTHER" id="PTHR18901:SF44">
    <property type="entry name" value="OS01G0757900 PROTEIN"/>
    <property type="match status" value="1"/>
</dbReference>
<dbReference type="Gene3D" id="1.10.150.240">
    <property type="entry name" value="Putative phosphatase, domain 2"/>
    <property type="match status" value="1"/>
</dbReference>
<dbReference type="SUPFAM" id="SSF82114">
    <property type="entry name" value="Riboflavin kinase-like"/>
    <property type="match status" value="1"/>
</dbReference>
<organism evidence="9 10">
    <name type="scientific">Rubroshorea leprosula</name>
    <dbReference type="NCBI Taxonomy" id="152421"/>
    <lineage>
        <taxon>Eukaryota</taxon>
        <taxon>Viridiplantae</taxon>
        <taxon>Streptophyta</taxon>
        <taxon>Embryophyta</taxon>
        <taxon>Tracheophyta</taxon>
        <taxon>Spermatophyta</taxon>
        <taxon>Magnoliopsida</taxon>
        <taxon>eudicotyledons</taxon>
        <taxon>Gunneridae</taxon>
        <taxon>Pentapetalae</taxon>
        <taxon>rosids</taxon>
        <taxon>malvids</taxon>
        <taxon>Malvales</taxon>
        <taxon>Dipterocarpaceae</taxon>
        <taxon>Rubroshorea</taxon>
    </lineage>
</organism>
<reference evidence="9 10" key="1">
    <citation type="journal article" date="2021" name="Commun. Biol.">
        <title>The genome of Shorea leprosula (Dipterocarpaceae) highlights the ecological relevance of drought in aseasonal tropical rainforests.</title>
        <authorList>
            <person name="Ng K.K.S."/>
            <person name="Kobayashi M.J."/>
            <person name="Fawcett J.A."/>
            <person name="Hatakeyama M."/>
            <person name="Paape T."/>
            <person name="Ng C.H."/>
            <person name="Ang C.C."/>
            <person name="Tnah L.H."/>
            <person name="Lee C.T."/>
            <person name="Nishiyama T."/>
            <person name="Sese J."/>
            <person name="O'Brien M.J."/>
            <person name="Copetti D."/>
            <person name="Mohd Noor M.I."/>
            <person name="Ong R.C."/>
            <person name="Putra M."/>
            <person name="Sireger I.Z."/>
            <person name="Indrioko S."/>
            <person name="Kosugi Y."/>
            <person name="Izuno A."/>
            <person name="Isagi Y."/>
            <person name="Lee S.L."/>
            <person name="Shimizu K.K."/>
        </authorList>
    </citation>
    <scope>NUCLEOTIDE SEQUENCE [LARGE SCALE GENOMIC DNA]</scope>
    <source>
        <strain evidence="9">214</strain>
    </source>
</reference>
<dbReference type="EC" id="2.7.1.26" evidence="2"/>
<evidence type="ECO:0000313" key="10">
    <source>
        <dbReference type="Proteomes" id="UP001054252"/>
    </source>
</evidence>
<keyword evidence="6" id="KW-0547">Nucleotide-binding</keyword>
<dbReference type="PRINTS" id="PR00413">
    <property type="entry name" value="HADHALOGNASE"/>
</dbReference>
<comment type="pathway">
    <text evidence="1">Cofactor biosynthesis; FMN biosynthesis; FMN from riboflavin (ATP route): step 1/1.</text>
</comment>
<dbReference type="GO" id="GO:0006114">
    <property type="term" value="P:glycerol biosynthetic process"/>
    <property type="evidence" value="ECO:0007669"/>
    <property type="project" value="TreeGrafter"/>
</dbReference>
<keyword evidence="7" id="KW-0067">ATP-binding</keyword>
<dbReference type="GO" id="GO:0043136">
    <property type="term" value="F:sn-glycerol 3-phosphatase activity"/>
    <property type="evidence" value="ECO:0007669"/>
    <property type="project" value="TreeGrafter"/>
</dbReference>
<dbReference type="EMBL" id="BPVZ01000067">
    <property type="protein sequence ID" value="GKV24970.1"/>
    <property type="molecule type" value="Genomic_DNA"/>
</dbReference>
<dbReference type="InterPro" id="IPR023465">
    <property type="entry name" value="Riboflavin_kinase_dom_sf"/>
</dbReference>
<dbReference type="Gene3D" id="2.40.30.30">
    <property type="entry name" value="Riboflavin kinase-like"/>
    <property type="match status" value="1"/>
</dbReference>
<evidence type="ECO:0000256" key="7">
    <source>
        <dbReference type="ARBA" id="ARBA00022840"/>
    </source>
</evidence>
<feature type="domain" description="Riboflavin kinase" evidence="8">
    <location>
        <begin position="263"/>
        <end position="323"/>
    </location>
</feature>
<evidence type="ECO:0000256" key="4">
    <source>
        <dbReference type="ARBA" id="ARBA00022643"/>
    </source>
</evidence>
<protein>
    <recommendedName>
        <fullName evidence="2">riboflavin kinase</fullName>
        <ecNumber evidence="2">2.7.1.26</ecNumber>
    </recommendedName>
</protein>
<keyword evidence="3" id="KW-0285">Flavoprotein</keyword>
<dbReference type="SFLD" id="SFLDS00003">
    <property type="entry name" value="Haloacid_Dehalogenase"/>
    <property type="match status" value="1"/>
</dbReference>
<name>A0AAV5KK34_9ROSI</name>
<keyword evidence="5" id="KW-0808">Transferase</keyword>
<dbReference type="InterPro" id="IPR023198">
    <property type="entry name" value="PGP-like_dom2"/>
</dbReference>
<dbReference type="GO" id="GO:0005524">
    <property type="term" value="F:ATP binding"/>
    <property type="evidence" value="ECO:0007669"/>
    <property type="project" value="UniProtKB-KW"/>
</dbReference>
<accession>A0AAV5KK34</accession>
<proteinExistence type="predicted"/>
<evidence type="ECO:0000256" key="6">
    <source>
        <dbReference type="ARBA" id="ARBA00022741"/>
    </source>
</evidence>
<evidence type="ECO:0000259" key="8">
    <source>
        <dbReference type="Pfam" id="PF01687"/>
    </source>
</evidence>
<evidence type="ECO:0000256" key="2">
    <source>
        <dbReference type="ARBA" id="ARBA00012105"/>
    </source>
</evidence>
<dbReference type="Pfam" id="PF01687">
    <property type="entry name" value="Flavokinase"/>
    <property type="match status" value="1"/>
</dbReference>